<evidence type="ECO:0000256" key="1">
    <source>
        <dbReference type="SAM" id="MobiDB-lite"/>
    </source>
</evidence>
<reference evidence="2" key="2">
    <citation type="submission" date="2015-03" db="UniProtKB">
        <authorList>
            <consortium name="EnsemblPlants"/>
        </authorList>
    </citation>
    <scope>IDENTIFICATION</scope>
</reference>
<evidence type="ECO:0000313" key="3">
    <source>
        <dbReference type="Proteomes" id="UP000026960"/>
    </source>
</evidence>
<dbReference type="Gramene" id="OBART03G05920.1">
    <property type="protein sequence ID" value="OBART03G05920.1"/>
    <property type="gene ID" value="OBART03G05920"/>
</dbReference>
<organism evidence="2">
    <name type="scientific">Oryza barthii</name>
    <dbReference type="NCBI Taxonomy" id="65489"/>
    <lineage>
        <taxon>Eukaryota</taxon>
        <taxon>Viridiplantae</taxon>
        <taxon>Streptophyta</taxon>
        <taxon>Embryophyta</taxon>
        <taxon>Tracheophyta</taxon>
        <taxon>Spermatophyta</taxon>
        <taxon>Magnoliopsida</taxon>
        <taxon>Liliopsida</taxon>
        <taxon>Poales</taxon>
        <taxon>Poaceae</taxon>
        <taxon>BOP clade</taxon>
        <taxon>Oryzoideae</taxon>
        <taxon>Oryzeae</taxon>
        <taxon>Oryzinae</taxon>
        <taxon>Oryza</taxon>
    </lineage>
</organism>
<sequence>MGRNSGLPNKDESRGGWTPRGGARRRAVARRRQPEESSRRPASPPVSPSPRTAIGSSARVGKQAAPLSPTHPKCGGGAGTSLLGGG</sequence>
<protein>
    <submittedName>
        <fullName evidence="2">Uncharacterized protein</fullName>
    </submittedName>
</protein>
<dbReference type="PaxDb" id="65489-OBART03G05920.1"/>
<dbReference type="HOGENOM" id="CLU_2501490_0_0_1"/>
<dbReference type="Proteomes" id="UP000026960">
    <property type="component" value="Chromosome 3"/>
</dbReference>
<feature type="compositionally biased region" description="Gly residues" evidence="1">
    <location>
        <begin position="74"/>
        <end position="86"/>
    </location>
</feature>
<name>A0A0D3FEL9_9ORYZ</name>
<dbReference type="EnsemblPlants" id="OBART03G05920.1">
    <property type="protein sequence ID" value="OBART03G05920.1"/>
    <property type="gene ID" value="OBART03G05920"/>
</dbReference>
<keyword evidence="3" id="KW-1185">Reference proteome</keyword>
<dbReference type="AlphaFoldDB" id="A0A0D3FEL9"/>
<feature type="region of interest" description="Disordered" evidence="1">
    <location>
        <begin position="1"/>
        <end position="86"/>
    </location>
</feature>
<reference evidence="2" key="1">
    <citation type="journal article" date="2009" name="Rice">
        <title>De Novo Next Generation Sequencing of Plant Genomes.</title>
        <authorList>
            <person name="Rounsley S."/>
            <person name="Marri P.R."/>
            <person name="Yu Y."/>
            <person name="He R."/>
            <person name="Sisneros N."/>
            <person name="Goicoechea J.L."/>
            <person name="Lee S.J."/>
            <person name="Angelova A."/>
            <person name="Kudrna D."/>
            <person name="Luo M."/>
            <person name="Affourtit J."/>
            <person name="Desany B."/>
            <person name="Knight J."/>
            <person name="Niazi F."/>
            <person name="Egholm M."/>
            <person name="Wing R.A."/>
        </authorList>
    </citation>
    <scope>NUCLEOTIDE SEQUENCE [LARGE SCALE GENOMIC DNA]</scope>
    <source>
        <strain evidence="2">cv. IRGC 105608</strain>
    </source>
</reference>
<evidence type="ECO:0000313" key="2">
    <source>
        <dbReference type="EnsemblPlants" id="OBART03G05920.1"/>
    </source>
</evidence>
<accession>A0A0D3FEL9</accession>
<feature type="compositionally biased region" description="Basic residues" evidence="1">
    <location>
        <begin position="22"/>
        <end position="31"/>
    </location>
</feature>
<proteinExistence type="predicted"/>